<dbReference type="WBParaSite" id="BPAG_0001035201-mRNA-1">
    <property type="protein sequence ID" value="BPAG_0001035201-mRNA-1"/>
    <property type="gene ID" value="BPAG_0001035201"/>
</dbReference>
<dbReference type="SMART" id="SM00751">
    <property type="entry name" value="BSD"/>
    <property type="match status" value="1"/>
</dbReference>
<accession>A0A0N4TP92</accession>
<dbReference type="PANTHER" id="PTHR16019">
    <property type="entry name" value="SYNAPSE-ASSOCIATED PROTEIN"/>
    <property type="match status" value="1"/>
</dbReference>
<dbReference type="PANTHER" id="PTHR16019:SF5">
    <property type="entry name" value="BSD DOMAIN-CONTAINING PROTEIN 1"/>
    <property type="match status" value="1"/>
</dbReference>
<dbReference type="AlphaFoldDB" id="A0A0N4TP92"/>
<feature type="compositionally biased region" description="Basic and acidic residues" evidence="1">
    <location>
        <begin position="12"/>
        <end position="29"/>
    </location>
</feature>
<reference evidence="3 4" key="2">
    <citation type="submission" date="2018-11" db="EMBL/GenBank/DDBJ databases">
        <authorList>
            <consortium name="Pathogen Informatics"/>
        </authorList>
    </citation>
    <scope>NUCLEOTIDE SEQUENCE [LARGE SCALE GENOMIC DNA]</scope>
</reference>
<feature type="region of interest" description="Disordered" evidence="1">
    <location>
        <begin position="1"/>
        <end position="32"/>
    </location>
</feature>
<dbReference type="InterPro" id="IPR035925">
    <property type="entry name" value="BSD_dom_sf"/>
</dbReference>
<keyword evidence="4" id="KW-1185">Reference proteome</keyword>
<feature type="domain" description="BSD" evidence="2">
    <location>
        <begin position="213"/>
        <end position="281"/>
    </location>
</feature>
<dbReference type="Pfam" id="PF03909">
    <property type="entry name" value="BSD"/>
    <property type="match status" value="1"/>
</dbReference>
<dbReference type="PROSITE" id="PS50858">
    <property type="entry name" value="BSD"/>
    <property type="match status" value="1"/>
</dbReference>
<dbReference type="SUPFAM" id="SSF140383">
    <property type="entry name" value="BSD domain-like"/>
    <property type="match status" value="1"/>
</dbReference>
<reference evidence="5" key="1">
    <citation type="submission" date="2017-02" db="UniProtKB">
        <authorList>
            <consortium name="WormBaseParasite"/>
        </authorList>
    </citation>
    <scope>IDENTIFICATION</scope>
</reference>
<dbReference type="GO" id="GO:0005737">
    <property type="term" value="C:cytoplasm"/>
    <property type="evidence" value="ECO:0007669"/>
    <property type="project" value="TreeGrafter"/>
</dbReference>
<evidence type="ECO:0000313" key="5">
    <source>
        <dbReference type="WBParaSite" id="BPAG_0001035201-mRNA-1"/>
    </source>
</evidence>
<evidence type="ECO:0000256" key="1">
    <source>
        <dbReference type="SAM" id="MobiDB-lite"/>
    </source>
</evidence>
<feature type="region of interest" description="Disordered" evidence="1">
    <location>
        <begin position="335"/>
        <end position="385"/>
    </location>
</feature>
<evidence type="ECO:0000313" key="4">
    <source>
        <dbReference type="Proteomes" id="UP000278627"/>
    </source>
</evidence>
<dbReference type="InterPro" id="IPR005607">
    <property type="entry name" value="BSD_dom"/>
</dbReference>
<organism evidence="5">
    <name type="scientific">Brugia pahangi</name>
    <name type="common">Filarial nematode worm</name>
    <dbReference type="NCBI Taxonomy" id="6280"/>
    <lineage>
        <taxon>Eukaryota</taxon>
        <taxon>Metazoa</taxon>
        <taxon>Ecdysozoa</taxon>
        <taxon>Nematoda</taxon>
        <taxon>Chromadorea</taxon>
        <taxon>Rhabditida</taxon>
        <taxon>Spirurina</taxon>
        <taxon>Spiruromorpha</taxon>
        <taxon>Filarioidea</taxon>
        <taxon>Onchocercidae</taxon>
        <taxon>Brugia</taxon>
    </lineage>
</organism>
<evidence type="ECO:0000313" key="3">
    <source>
        <dbReference type="EMBL" id="VDN91500.1"/>
    </source>
</evidence>
<dbReference type="InterPro" id="IPR051494">
    <property type="entry name" value="BSD_domain-containing"/>
</dbReference>
<dbReference type="Proteomes" id="UP000278627">
    <property type="component" value="Unassembled WGS sequence"/>
</dbReference>
<dbReference type="EMBL" id="UZAD01013182">
    <property type="protein sequence ID" value="VDN91500.1"/>
    <property type="molecule type" value="Genomic_DNA"/>
</dbReference>
<dbReference type="STRING" id="6280.A0A0N4TP92"/>
<name>A0A0N4TP92_BRUPA</name>
<proteinExistence type="predicted"/>
<protein>
    <submittedName>
        <fullName evidence="5">BSD domain-containing protein</fullName>
    </submittedName>
</protein>
<evidence type="ECO:0000259" key="2">
    <source>
        <dbReference type="PROSITE" id="PS50858"/>
    </source>
</evidence>
<gene>
    <name evidence="3" type="ORF">BPAG_LOCUS10314</name>
</gene>
<feature type="compositionally biased region" description="Acidic residues" evidence="1">
    <location>
        <begin position="1"/>
        <end position="10"/>
    </location>
</feature>
<feature type="compositionally biased region" description="Polar residues" evidence="1">
    <location>
        <begin position="368"/>
        <end position="377"/>
    </location>
</feature>
<sequence length="385" mass="44659">MKSTENEAEAETVAKDKQPINDKKEEVGRNVDSFQGWVTTGSAWFRSAKEKTYTTFELIKKDLTEFSDVVASEASALASTTVESVKQQAYNLQQIMSLEEEFDKQHKEESKRMENSANEIKKSSSTYAGWTPRLPSMPTITDNSWIKAIVDTMRNIAQENTVEDEDEFTESIYSHIKPISRSDLPHHVLYEIQTNPDTYMKIPEGDKELFKMWCDDFKLTEYDNEINALLANCPRVRALYQEMVIIRRYFLFPTVLNSFVPEEIENVVFWARYFYRIHQMELLIRCKVDAERRLLQNDENETPQEQKSTDFETRNLCSDSVESCLDVNADRTQNQNSLDRRSAMDESWSLCSSTNELHDEDDPRTPKAGSNNSSSKSDGWINWDE</sequence>